<keyword evidence="4" id="KW-1185">Reference proteome</keyword>
<feature type="region of interest" description="Disordered" evidence="1">
    <location>
        <begin position="64"/>
        <end position="157"/>
    </location>
</feature>
<protein>
    <recommendedName>
        <fullName evidence="2">Porphobilinogen deaminase N-terminal domain-containing protein</fullName>
    </recommendedName>
</protein>
<evidence type="ECO:0000313" key="4">
    <source>
        <dbReference type="Proteomes" id="UP000664781"/>
    </source>
</evidence>
<feature type="domain" description="Porphobilinogen deaminase N-terminal" evidence="2">
    <location>
        <begin position="1"/>
        <end position="100"/>
    </location>
</feature>
<dbReference type="Gene3D" id="3.40.190.10">
    <property type="entry name" value="Periplasmic binding protein-like II"/>
    <property type="match status" value="1"/>
</dbReference>
<evidence type="ECO:0000313" key="3">
    <source>
        <dbReference type="EMBL" id="MBO0651298.1"/>
    </source>
</evidence>
<dbReference type="EMBL" id="JAFMOF010000001">
    <property type="protein sequence ID" value="MBO0651298.1"/>
    <property type="molecule type" value="Genomic_DNA"/>
</dbReference>
<dbReference type="SUPFAM" id="SSF53850">
    <property type="entry name" value="Periplasmic binding protein-like II"/>
    <property type="match status" value="1"/>
</dbReference>
<dbReference type="InterPro" id="IPR022417">
    <property type="entry name" value="Porphobilin_deaminase_N"/>
</dbReference>
<dbReference type="GO" id="GO:0033014">
    <property type="term" value="P:tetrapyrrole biosynthetic process"/>
    <property type="evidence" value="ECO:0007669"/>
    <property type="project" value="InterPro"/>
</dbReference>
<feature type="compositionally biased region" description="Basic and acidic residues" evidence="1">
    <location>
        <begin position="85"/>
        <end position="97"/>
    </location>
</feature>
<evidence type="ECO:0000256" key="1">
    <source>
        <dbReference type="SAM" id="MobiDB-lite"/>
    </source>
</evidence>
<sequence>MTTAGDRWSGPPVELGGKAAFIRSVTQDVLDGRADIALHCLKDMPGDLPDPENLVCLYPQRDEAADVLAPGRLQDRRSTARHPRVYRDPRRRPDDARARRRPAGHAAARGRRGHPRRPRPSGGRPRYPGSGRGALPAEGPGRPLPRSTYRPSRVVNP</sequence>
<name>A0A939JLH5_9ACTN</name>
<dbReference type="AlphaFoldDB" id="A0A939JLH5"/>
<dbReference type="GO" id="GO:0004418">
    <property type="term" value="F:hydroxymethylbilane synthase activity"/>
    <property type="evidence" value="ECO:0007669"/>
    <property type="project" value="InterPro"/>
</dbReference>
<comment type="caution">
    <text evidence="3">The sequence shown here is derived from an EMBL/GenBank/DDBJ whole genome shotgun (WGS) entry which is preliminary data.</text>
</comment>
<proteinExistence type="predicted"/>
<feature type="compositionally biased region" description="Low complexity" evidence="1">
    <location>
        <begin position="120"/>
        <end position="129"/>
    </location>
</feature>
<accession>A0A939JLH5</accession>
<reference evidence="3" key="1">
    <citation type="submission" date="2021-03" db="EMBL/GenBank/DDBJ databases">
        <title>Streptomyces strains.</title>
        <authorList>
            <person name="Lund M.B."/>
            <person name="Toerring T."/>
        </authorList>
    </citation>
    <scope>NUCLEOTIDE SEQUENCE</scope>
    <source>
        <strain evidence="3">JCM 4242</strain>
    </source>
</reference>
<gene>
    <name evidence="3" type="ORF">J1792_00310</name>
</gene>
<dbReference type="Proteomes" id="UP000664781">
    <property type="component" value="Unassembled WGS sequence"/>
</dbReference>
<feature type="compositionally biased region" description="Basic residues" evidence="1">
    <location>
        <begin position="98"/>
        <end position="119"/>
    </location>
</feature>
<dbReference type="Pfam" id="PF01379">
    <property type="entry name" value="Porphobil_deam"/>
    <property type="match status" value="1"/>
</dbReference>
<evidence type="ECO:0000259" key="2">
    <source>
        <dbReference type="Pfam" id="PF01379"/>
    </source>
</evidence>
<organism evidence="3 4">
    <name type="scientific">Streptomyces triculaminicus</name>
    <dbReference type="NCBI Taxonomy" id="2816232"/>
    <lineage>
        <taxon>Bacteria</taxon>
        <taxon>Bacillati</taxon>
        <taxon>Actinomycetota</taxon>
        <taxon>Actinomycetes</taxon>
        <taxon>Kitasatosporales</taxon>
        <taxon>Streptomycetaceae</taxon>
        <taxon>Streptomyces</taxon>
    </lineage>
</organism>